<dbReference type="AlphaFoldDB" id="A0A9P6ACZ1"/>
<dbReference type="EMBL" id="MU129387">
    <property type="protein sequence ID" value="KAF9503312.1"/>
    <property type="molecule type" value="Genomic_DNA"/>
</dbReference>
<evidence type="ECO:0000313" key="1">
    <source>
        <dbReference type="EMBL" id="KAF9503312.1"/>
    </source>
</evidence>
<name>A0A9P6ACZ1_9AGAM</name>
<accession>A0A9P6ACZ1</accession>
<dbReference type="Proteomes" id="UP000886523">
    <property type="component" value="Unassembled WGS sequence"/>
</dbReference>
<comment type="caution">
    <text evidence="1">The sequence shown here is derived from an EMBL/GenBank/DDBJ whole genome shotgun (WGS) entry which is preliminary data.</text>
</comment>
<gene>
    <name evidence="1" type="ORF">BS47DRAFT_1356316</name>
</gene>
<proteinExistence type="predicted"/>
<evidence type="ECO:0000313" key="2">
    <source>
        <dbReference type="Proteomes" id="UP000886523"/>
    </source>
</evidence>
<keyword evidence="2" id="KW-1185">Reference proteome</keyword>
<protein>
    <submittedName>
        <fullName evidence="1">Uncharacterized protein</fullName>
    </submittedName>
</protein>
<reference evidence="1" key="1">
    <citation type="journal article" date="2020" name="Nat. Commun.">
        <title>Large-scale genome sequencing of mycorrhizal fungi provides insights into the early evolution of symbiotic traits.</title>
        <authorList>
            <person name="Miyauchi S."/>
            <person name="Kiss E."/>
            <person name="Kuo A."/>
            <person name="Drula E."/>
            <person name="Kohler A."/>
            <person name="Sanchez-Garcia M."/>
            <person name="Morin E."/>
            <person name="Andreopoulos B."/>
            <person name="Barry K.W."/>
            <person name="Bonito G."/>
            <person name="Buee M."/>
            <person name="Carver A."/>
            <person name="Chen C."/>
            <person name="Cichocki N."/>
            <person name="Clum A."/>
            <person name="Culley D."/>
            <person name="Crous P.W."/>
            <person name="Fauchery L."/>
            <person name="Girlanda M."/>
            <person name="Hayes R.D."/>
            <person name="Keri Z."/>
            <person name="LaButti K."/>
            <person name="Lipzen A."/>
            <person name="Lombard V."/>
            <person name="Magnuson J."/>
            <person name="Maillard F."/>
            <person name="Murat C."/>
            <person name="Nolan M."/>
            <person name="Ohm R.A."/>
            <person name="Pangilinan J."/>
            <person name="Pereira M.F."/>
            <person name="Perotto S."/>
            <person name="Peter M."/>
            <person name="Pfister S."/>
            <person name="Riley R."/>
            <person name="Sitrit Y."/>
            <person name="Stielow J.B."/>
            <person name="Szollosi G."/>
            <person name="Zifcakova L."/>
            <person name="Stursova M."/>
            <person name="Spatafora J.W."/>
            <person name="Tedersoo L."/>
            <person name="Vaario L.M."/>
            <person name="Yamada A."/>
            <person name="Yan M."/>
            <person name="Wang P."/>
            <person name="Xu J."/>
            <person name="Bruns T."/>
            <person name="Baldrian P."/>
            <person name="Vilgalys R."/>
            <person name="Dunand C."/>
            <person name="Henrissat B."/>
            <person name="Grigoriev I.V."/>
            <person name="Hibbett D."/>
            <person name="Nagy L.G."/>
            <person name="Martin F.M."/>
        </authorList>
    </citation>
    <scope>NUCLEOTIDE SEQUENCE</scope>
    <source>
        <strain evidence="1">UP504</strain>
    </source>
</reference>
<sequence>MSPISGANHTWRHSKCVKPITSTGPARKLFPVCLPPQSPTCQNHPGCLNIQVLPPIPAN</sequence>
<organism evidence="1 2">
    <name type="scientific">Hydnum rufescens UP504</name>
    <dbReference type="NCBI Taxonomy" id="1448309"/>
    <lineage>
        <taxon>Eukaryota</taxon>
        <taxon>Fungi</taxon>
        <taxon>Dikarya</taxon>
        <taxon>Basidiomycota</taxon>
        <taxon>Agaricomycotina</taxon>
        <taxon>Agaricomycetes</taxon>
        <taxon>Cantharellales</taxon>
        <taxon>Hydnaceae</taxon>
        <taxon>Hydnum</taxon>
    </lineage>
</organism>
<feature type="non-terminal residue" evidence="1">
    <location>
        <position position="59"/>
    </location>
</feature>